<evidence type="ECO:0000256" key="1">
    <source>
        <dbReference type="SAM" id="MobiDB-lite"/>
    </source>
</evidence>
<protein>
    <submittedName>
        <fullName evidence="2">Uncharacterized protein</fullName>
    </submittedName>
</protein>
<proteinExistence type="predicted"/>
<keyword evidence="3" id="KW-1185">Reference proteome</keyword>
<name>A0AAD1HWH8_9MYCO</name>
<accession>A0AAD1HWH8</accession>
<dbReference type="AlphaFoldDB" id="A0AAD1HWH8"/>
<feature type="compositionally biased region" description="Low complexity" evidence="1">
    <location>
        <begin position="7"/>
        <end position="27"/>
    </location>
</feature>
<dbReference type="Proteomes" id="UP000467636">
    <property type="component" value="Chromosome"/>
</dbReference>
<gene>
    <name evidence="2" type="ORF">MTER_12240</name>
</gene>
<organism evidence="2 3">
    <name type="scientific">Mycolicibacter terrae</name>
    <dbReference type="NCBI Taxonomy" id="1788"/>
    <lineage>
        <taxon>Bacteria</taxon>
        <taxon>Bacillati</taxon>
        <taxon>Actinomycetota</taxon>
        <taxon>Actinomycetes</taxon>
        <taxon>Mycobacteriales</taxon>
        <taxon>Mycobacteriaceae</taxon>
        <taxon>Mycolicibacter</taxon>
    </lineage>
</organism>
<reference evidence="2 3" key="1">
    <citation type="journal article" date="2019" name="Emerg. Microbes Infect.">
        <title>Comprehensive subspecies identification of 175 nontuberculous mycobacteria species based on 7547 genomic profiles.</title>
        <authorList>
            <person name="Matsumoto Y."/>
            <person name="Kinjo T."/>
            <person name="Motooka D."/>
            <person name="Nabeya D."/>
            <person name="Jung N."/>
            <person name="Uechi K."/>
            <person name="Horii T."/>
            <person name="Iida T."/>
            <person name="Fujita J."/>
            <person name="Nakamura S."/>
        </authorList>
    </citation>
    <scope>NUCLEOTIDE SEQUENCE [LARGE SCALE GENOMIC DNA]</scope>
    <source>
        <strain evidence="2 3">JCM 12143</strain>
    </source>
</reference>
<evidence type="ECO:0000313" key="3">
    <source>
        <dbReference type="Proteomes" id="UP000467636"/>
    </source>
</evidence>
<sequence length="97" mass="9713">MQYAMTAAIPNPASRAPPAARAAGANATKIPAPTMDPSPIVTASKTPNWRGNAAGAGLSGLCGLSGIEDPHPANASTWHRVICSRYSLVDGAGMSAA</sequence>
<evidence type="ECO:0000313" key="2">
    <source>
        <dbReference type="EMBL" id="BBX21813.1"/>
    </source>
</evidence>
<feature type="region of interest" description="Disordered" evidence="1">
    <location>
        <begin position="1"/>
        <end position="38"/>
    </location>
</feature>
<dbReference type="EMBL" id="AP022564">
    <property type="protein sequence ID" value="BBX21813.1"/>
    <property type="molecule type" value="Genomic_DNA"/>
</dbReference>